<dbReference type="Proteomes" id="UP001328107">
    <property type="component" value="Unassembled WGS sequence"/>
</dbReference>
<feature type="non-terminal residue" evidence="1">
    <location>
        <position position="166"/>
    </location>
</feature>
<keyword evidence="2" id="KW-1185">Reference proteome</keyword>
<gene>
    <name evidence="1" type="ORF">PMAYCL1PPCAC_04567</name>
</gene>
<dbReference type="AlphaFoldDB" id="A0AAN4Z4H6"/>
<evidence type="ECO:0000313" key="1">
    <source>
        <dbReference type="EMBL" id="GMR34372.1"/>
    </source>
</evidence>
<proteinExistence type="predicted"/>
<comment type="caution">
    <text evidence="1">The sequence shown here is derived from an EMBL/GenBank/DDBJ whole genome shotgun (WGS) entry which is preliminary data.</text>
</comment>
<protein>
    <submittedName>
        <fullName evidence="1">Uncharacterized protein</fullName>
    </submittedName>
</protein>
<accession>A0AAN4Z4H6</accession>
<name>A0AAN4Z4H6_9BILA</name>
<reference evidence="2" key="1">
    <citation type="submission" date="2022-10" db="EMBL/GenBank/DDBJ databases">
        <title>Genome assembly of Pristionchus species.</title>
        <authorList>
            <person name="Yoshida K."/>
            <person name="Sommer R.J."/>
        </authorList>
    </citation>
    <scope>NUCLEOTIDE SEQUENCE [LARGE SCALE GENOMIC DNA]</scope>
    <source>
        <strain evidence="2">RS5460</strain>
    </source>
</reference>
<sequence length="166" mass="18875">MRYDRNCVDELLVVELTLVVAKFLKMLGSNATHLARAVEREASHLRLQCILGDFVYAVDHLRESRPRFRPTLHSRRLHAESVAQLAKARIIGLTQLGVDLHELVVLLLRQLPSLRELDQRGLQISIDLRGAHRVPLAVWIRAVGVARGLQHAQLCGRSHQIRLTLR</sequence>
<organism evidence="1 2">
    <name type="scientific">Pristionchus mayeri</name>
    <dbReference type="NCBI Taxonomy" id="1317129"/>
    <lineage>
        <taxon>Eukaryota</taxon>
        <taxon>Metazoa</taxon>
        <taxon>Ecdysozoa</taxon>
        <taxon>Nematoda</taxon>
        <taxon>Chromadorea</taxon>
        <taxon>Rhabditida</taxon>
        <taxon>Rhabditina</taxon>
        <taxon>Diplogasteromorpha</taxon>
        <taxon>Diplogasteroidea</taxon>
        <taxon>Neodiplogasteridae</taxon>
        <taxon>Pristionchus</taxon>
    </lineage>
</organism>
<evidence type="ECO:0000313" key="2">
    <source>
        <dbReference type="Proteomes" id="UP001328107"/>
    </source>
</evidence>
<dbReference type="EMBL" id="BTRK01000002">
    <property type="protein sequence ID" value="GMR34372.1"/>
    <property type="molecule type" value="Genomic_DNA"/>
</dbReference>